<evidence type="ECO:0000313" key="2">
    <source>
        <dbReference type="EMBL" id="EWM52550.1"/>
    </source>
</evidence>
<dbReference type="RefSeq" id="WP_037301053.1">
    <property type="nucleotide sequence ID" value="NZ_ATAX01000035.1"/>
</dbReference>
<comment type="caution">
    <text evidence="2">The sequence shown here is derived from an EMBL/GenBank/DDBJ whole genome shotgun (WGS) entry which is preliminary data.</text>
</comment>
<evidence type="ECO:0008006" key="4">
    <source>
        <dbReference type="Google" id="ProtNLM"/>
    </source>
</evidence>
<dbReference type="OrthoDB" id="1823512at2"/>
<dbReference type="Proteomes" id="UP000019365">
    <property type="component" value="Unassembled WGS sequence"/>
</dbReference>
<sequence>MTCPHCGASVSNHERQCPYCNSFLETKTDDIPNSAFEARGQQTRPMFQAQGPDTPQPLLIVLSLMIPFFGIILGVIHTSGGHPKSGKLYIILGALSFFLISCGTFLLPLAFSAFSVFSAFKS</sequence>
<evidence type="ECO:0000256" key="1">
    <source>
        <dbReference type="SAM" id="Phobius"/>
    </source>
</evidence>
<organism evidence="2 3">
    <name type="scientific">Ruminococcus flavefaciens 007c</name>
    <dbReference type="NCBI Taxonomy" id="1341157"/>
    <lineage>
        <taxon>Bacteria</taxon>
        <taxon>Bacillati</taxon>
        <taxon>Bacillota</taxon>
        <taxon>Clostridia</taxon>
        <taxon>Eubacteriales</taxon>
        <taxon>Oscillospiraceae</taxon>
        <taxon>Ruminococcus</taxon>
    </lineage>
</organism>
<keyword evidence="3" id="KW-1185">Reference proteome</keyword>
<keyword evidence="1" id="KW-0812">Transmembrane</keyword>
<name>W7UUP2_RUMFL</name>
<keyword evidence="1" id="KW-1133">Transmembrane helix</keyword>
<dbReference type="PATRIC" id="fig|1341157.4.peg.2925"/>
<gene>
    <name evidence="2" type="ORF">RF007C_08410</name>
</gene>
<feature type="transmembrane region" description="Helical" evidence="1">
    <location>
        <begin position="58"/>
        <end position="76"/>
    </location>
</feature>
<dbReference type="AlphaFoldDB" id="W7UUP2"/>
<reference evidence="2 3" key="1">
    <citation type="journal article" date="2014" name="PLoS ONE">
        <title>Rumen cellulosomics: divergent fiber-degrading strategies revealed by comparative genome-wide analysis of six ruminococcal strains.</title>
        <authorList>
            <person name="Dassa B."/>
            <person name="Borovok I."/>
            <person name="Ruimy-Israeli V."/>
            <person name="Lamed R."/>
            <person name="Flint H.J."/>
            <person name="Duncan S.H."/>
            <person name="Henrissat B."/>
            <person name="Coutinho P."/>
            <person name="Morrison M."/>
            <person name="Mosoni P."/>
            <person name="Yeoman C.J."/>
            <person name="White B.A."/>
            <person name="Bayer E.A."/>
        </authorList>
    </citation>
    <scope>NUCLEOTIDE SEQUENCE [LARGE SCALE GENOMIC DNA]</scope>
    <source>
        <strain evidence="2 3">007c</strain>
    </source>
</reference>
<protein>
    <recommendedName>
        <fullName evidence="4">Zinc-ribbon domain-containing protein</fullName>
    </recommendedName>
</protein>
<accession>W7UUP2</accession>
<proteinExistence type="predicted"/>
<keyword evidence="1" id="KW-0472">Membrane</keyword>
<dbReference type="EMBL" id="ATAX01000035">
    <property type="protein sequence ID" value="EWM52550.1"/>
    <property type="molecule type" value="Genomic_DNA"/>
</dbReference>
<feature type="transmembrane region" description="Helical" evidence="1">
    <location>
        <begin position="88"/>
        <end position="117"/>
    </location>
</feature>
<evidence type="ECO:0000313" key="3">
    <source>
        <dbReference type="Proteomes" id="UP000019365"/>
    </source>
</evidence>